<name>A0ABT9IDE1_9ACTN</name>
<organism evidence="1 2">
    <name type="scientific">Blastococcus carthaginiensis</name>
    <dbReference type="NCBI Taxonomy" id="3050034"/>
    <lineage>
        <taxon>Bacteria</taxon>
        <taxon>Bacillati</taxon>
        <taxon>Actinomycetota</taxon>
        <taxon>Actinomycetes</taxon>
        <taxon>Geodermatophilales</taxon>
        <taxon>Geodermatophilaceae</taxon>
        <taxon>Blastococcus</taxon>
    </lineage>
</organism>
<comment type="caution">
    <text evidence="1">The sequence shown here is derived from an EMBL/GenBank/DDBJ whole genome shotgun (WGS) entry which is preliminary data.</text>
</comment>
<dbReference type="EMBL" id="JASNFN010000011">
    <property type="protein sequence ID" value="MDP5183177.1"/>
    <property type="molecule type" value="Genomic_DNA"/>
</dbReference>
<evidence type="ECO:0000313" key="1">
    <source>
        <dbReference type="EMBL" id="MDP5183177.1"/>
    </source>
</evidence>
<dbReference type="PROSITE" id="PS51257">
    <property type="entry name" value="PROKAR_LIPOPROTEIN"/>
    <property type="match status" value="1"/>
</dbReference>
<keyword evidence="2" id="KW-1185">Reference proteome</keyword>
<dbReference type="Proteomes" id="UP001233673">
    <property type="component" value="Unassembled WGS sequence"/>
</dbReference>
<dbReference type="RefSeq" id="WP_305999821.1">
    <property type="nucleotide sequence ID" value="NZ_JASNFN010000011.1"/>
</dbReference>
<evidence type="ECO:0000313" key="2">
    <source>
        <dbReference type="Proteomes" id="UP001233673"/>
    </source>
</evidence>
<protein>
    <recommendedName>
        <fullName evidence="3">PknH-like extracellular domain-containing protein</fullName>
    </recommendedName>
</protein>
<accession>A0ABT9IDE1</accession>
<gene>
    <name evidence="1" type="ORF">QOZ88_11050</name>
</gene>
<evidence type="ECO:0008006" key="3">
    <source>
        <dbReference type="Google" id="ProtNLM"/>
    </source>
</evidence>
<proteinExistence type="predicted"/>
<reference evidence="2" key="1">
    <citation type="submission" date="2023-05" db="EMBL/GenBank/DDBJ databases">
        <title>Draft genome of Pseudofrankia sp. BMG5.37.</title>
        <authorList>
            <person name="Gtari M."/>
            <person name="Ghodhbane F."/>
            <person name="Sbissi I."/>
        </authorList>
    </citation>
    <scope>NUCLEOTIDE SEQUENCE [LARGE SCALE GENOMIC DNA]</scope>
    <source>
        <strain evidence="2">BMG 814</strain>
    </source>
</reference>
<sequence>MTAGRPGRGGAATWSRVAPGVVLAACLLAACGRAVDGVPTAAPPTDRPSSPQELEELVVREVPSGLPRLPDDELEPPAGAKRLEDVAAYAPDPERELAVLDDYGYRYGWERFWGRESGPMTGVFVDQFEQRAGAGAYAEALARNDAELYGGVLSVDPPELPANCRLLTVGTPVPEAGLVDPAAFAWCWHGVFSVSVTAVAGSVADAVEEVGAVLEEQLVLLPPA</sequence>